<dbReference type="Proteomes" id="UP001056374">
    <property type="component" value="Chromosome"/>
</dbReference>
<reference evidence="2" key="1">
    <citation type="submission" date="2022-06" db="EMBL/GenBank/DDBJ databases">
        <title>Complete genome sequence of soil microorganisms Streptomyces sp. Qhu-M197 isolated from Alpine meadows habitats on the Tibetan Plateau.</title>
        <authorList>
            <person name="Zhang B."/>
            <person name="Xiang X."/>
            <person name="Fan J."/>
        </authorList>
    </citation>
    <scope>NUCLEOTIDE SEQUENCE</scope>
    <source>
        <strain evidence="2">Qhu-M197</strain>
    </source>
</reference>
<dbReference type="EMBL" id="CP099468">
    <property type="protein sequence ID" value="USQ85555.1"/>
    <property type="molecule type" value="Genomic_DNA"/>
</dbReference>
<gene>
    <name evidence="2" type="ORF">NFX46_18320</name>
</gene>
<dbReference type="RefSeq" id="WP_252550685.1">
    <property type="nucleotide sequence ID" value="NZ_CP099468.1"/>
</dbReference>
<name>A0ABY4Z9E3_9ACTN</name>
<sequence>MPWTSASPVSPRAAFTSLTDSQRRHQIEDLLQLLRLRSLQGRFVASADTADALAKHTWSVSPSVTGSS</sequence>
<evidence type="ECO:0000313" key="2">
    <source>
        <dbReference type="EMBL" id="USQ85555.1"/>
    </source>
</evidence>
<organism evidence="2 3">
    <name type="scientific">Streptomyces phaeoluteigriseus</name>
    <dbReference type="NCBI Taxonomy" id="114686"/>
    <lineage>
        <taxon>Bacteria</taxon>
        <taxon>Bacillati</taxon>
        <taxon>Actinomycetota</taxon>
        <taxon>Actinomycetes</taxon>
        <taxon>Kitasatosporales</taxon>
        <taxon>Streptomycetaceae</taxon>
        <taxon>Streptomyces</taxon>
        <taxon>Streptomyces aurantiacus group</taxon>
    </lineage>
</organism>
<accession>A0ABY4Z9E3</accession>
<protein>
    <submittedName>
        <fullName evidence="2">Uncharacterized protein</fullName>
    </submittedName>
</protein>
<proteinExistence type="predicted"/>
<keyword evidence="3" id="KW-1185">Reference proteome</keyword>
<evidence type="ECO:0000313" key="3">
    <source>
        <dbReference type="Proteomes" id="UP001056374"/>
    </source>
</evidence>
<evidence type="ECO:0000256" key="1">
    <source>
        <dbReference type="SAM" id="MobiDB-lite"/>
    </source>
</evidence>
<feature type="region of interest" description="Disordered" evidence="1">
    <location>
        <begin position="1"/>
        <end position="20"/>
    </location>
</feature>